<dbReference type="AlphaFoldDB" id="A0A9X1NZT4"/>
<gene>
    <name evidence="2" type="ORF">LZD57_07815</name>
</gene>
<name>A0A9X1NZT4_9HYPH</name>
<dbReference type="RefSeq" id="WP_233719059.1">
    <property type="nucleotide sequence ID" value="NZ_JAJUWU010000007.1"/>
</dbReference>
<reference evidence="2" key="1">
    <citation type="submission" date="2022-01" db="EMBL/GenBank/DDBJ databases">
        <title>Jiella avicenniae sp. nov., a novel endophytic bacterium isolated from bark of Avicennia marina.</title>
        <authorList>
            <person name="Tuo L."/>
        </authorList>
    </citation>
    <scope>NUCLEOTIDE SEQUENCE</scope>
    <source>
        <strain evidence="2">CBK1P-4</strain>
    </source>
</reference>
<feature type="region of interest" description="Disordered" evidence="1">
    <location>
        <begin position="1"/>
        <end position="20"/>
    </location>
</feature>
<proteinExistence type="predicted"/>
<organism evidence="2 3">
    <name type="scientific">Jiella avicenniae</name>
    <dbReference type="NCBI Taxonomy" id="2907202"/>
    <lineage>
        <taxon>Bacteria</taxon>
        <taxon>Pseudomonadati</taxon>
        <taxon>Pseudomonadota</taxon>
        <taxon>Alphaproteobacteria</taxon>
        <taxon>Hyphomicrobiales</taxon>
        <taxon>Aurantimonadaceae</taxon>
        <taxon>Jiella</taxon>
    </lineage>
</organism>
<protein>
    <submittedName>
        <fullName evidence="2">Uncharacterized protein</fullName>
    </submittedName>
</protein>
<sequence>MSLMVKSVKTSSSHDKEGGGAASIVVRDAKTGKFVEVRGIGALKGSGLKIRNDVNLVKPIAEQVLSERFRQPKGG</sequence>
<evidence type="ECO:0000256" key="1">
    <source>
        <dbReference type="SAM" id="MobiDB-lite"/>
    </source>
</evidence>
<dbReference type="EMBL" id="JAJUWU010000007">
    <property type="protein sequence ID" value="MCE7027893.1"/>
    <property type="molecule type" value="Genomic_DNA"/>
</dbReference>
<keyword evidence="3" id="KW-1185">Reference proteome</keyword>
<evidence type="ECO:0000313" key="2">
    <source>
        <dbReference type="EMBL" id="MCE7027893.1"/>
    </source>
</evidence>
<comment type="caution">
    <text evidence="2">The sequence shown here is derived from an EMBL/GenBank/DDBJ whole genome shotgun (WGS) entry which is preliminary data.</text>
</comment>
<accession>A0A9X1NZT4</accession>
<evidence type="ECO:0000313" key="3">
    <source>
        <dbReference type="Proteomes" id="UP001139035"/>
    </source>
</evidence>
<dbReference type="Proteomes" id="UP001139035">
    <property type="component" value="Unassembled WGS sequence"/>
</dbReference>